<evidence type="ECO:0000313" key="3">
    <source>
        <dbReference type="EMBL" id="GAA3513477.1"/>
    </source>
</evidence>
<dbReference type="Pfam" id="PF02839">
    <property type="entry name" value="CBM_5_12"/>
    <property type="match status" value="1"/>
</dbReference>
<organism evidence="3 4">
    <name type="scientific">Georgenia daeguensis</name>
    <dbReference type="NCBI Taxonomy" id="908355"/>
    <lineage>
        <taxon>Bacteria</taxon>
        <taxon>Bacillati</taxon>
        <taxon>Actinomycetota</taxon>
        <taxon>Actinomycetes</taxon>
        <taxon>Micrococcales</taxon>
        <taxon>Bogoriellaceae</taxon>
        <taxon>Georgenia</taxon>
    </lineage>
</organism>
<feature type="domain" description="Chitin-binding type-3" evidence="2">
    <location>
        <begin position="26"/>
        <end position="56"/>
    </location>
</feature>
<dbReference type="SUPFAM" id="SSF51055">
    <property type="entry name" value="Carbohydrate binding domain"/>
    <property type="match status" value="1"/>
</dbReference>
<proteinExistence type="predicted"/>
<protein>
    <recommendedName>
        <fullName evidence="2">Chitin-binding type-3 domain-containing protein</fullName>
    </recommendedName>
</protein>
<reference evidence="4" key="1">
    <citation type="journal article" date="2019" name="Int. J. Syst. Evol. Microbiol.">
        <title>The Global Catalogue of Microorganisms (GCM) 10K type strain sequencing project: providing services to taxonomists for standard genome sequencing and annotation.</title>
        <authorList>
            <consortium name="The Broad Institute Genomics Platform"/>
            <consortium name="The Broad Institute Genome Sequencing Center for Infectious Disease"/>
            <person name="Wu L."/>
            <person name="Ma J."/>
        </authorList>
    </citation>
    <scope>NUCLEOTIDE SEQUENCE [LARGE SCALE GENOMIC DNA]</scope>
    <source>
        <strain evidence="4">JCM 17459</strain>
    </source>
</reference>
<dbReference type="Proteomes" id="UP001499841">
    <property type="component" value="Unassembled WGS sequence"/>
</dbReference>
<gene>
    <name evidence="3" type="ORF">GCM10022262_41600</name>
</gene>
<evidence type="ECO:0000256" key="1">
    <source>
        <dbReference type="ARBA" id="ARBA00022801"/>
    </source>
</evidence>
<keyword evidence="1" id="KW-0378">Hydrolase</keyword>
<dbReference type="EMBL" id="BAABBA010000045">
    <property type="protein sequence ID" value="GAA3513477.1"/>
    <property type="molecule type" value="Genomic_DNA"/>
</dbReference>
<dbReference type="Gene3D" id="2.10.10.20">
    <property type="entry name" value="Carbohydrate-binding module superfamily 5/12"/>
    <property type="match status" value="1"/>
</dbReference>
<keyword evidence="4" id="KW-1185">Reference proteome</keyword>
<comment type="caution">
    <text evidence="3">The sequence shown here is derived from an EMBL/GenBank/DDBJ whole genome shotgun (WGS) entry which is preliminary data.</text>
</comment>
<evidence type="ECO:0000259" key="2">
    <source>
        <dbReference type="Pfam" id="PF02839"/>
    </source>
</evidence>
<dbReference type="CDD" id="cd12214">
    <property type="entry name" value="ChiA1_BD"/>
    <property type="match status" value="1"/>
</dbReference>
<evidence type="ECO:0000313" key="4">
    <source>
        <dbReference type="Proteomes" id="UP001499841"/>
    </source>
</evidence>
<sequence>MRTAALAAPNVIGYIDTLGGPANRGAWATSTAYAVGDRVSYAGGIYVCTKAHTSHTNVGTGYPGGTAIAYHSGSWKLDSWLSGTGKDAAATGDGMRDRYLSSDGVHPTAPFSASLGGYRHWALRVAESVAKLL</sequence>
<name>A0ABP6UMR6_9MICO</name>
<accession>A0ABP6UMR6</accession>
<dbReference type="InterPro" id="IPR036573">
    <property type="entry name" value="CBM_sf_5/12"/>
</dbReference>
<dbReference type="InterPro" id="IPR003610">
    <property type="entry name" value="CBM5/12"/>
</dbReference>
<dbReference type="RefSeq" id="WP_425554623.1">
    <property type="nucleotide sequence ID" value="NZ_BAABBA010000045.1"/>
</dbReference>